<proteinExistence type="predicted"/>
<dbReference type="OrthoDB" id="42171at2157"/>
<dbReference type="AlphaFoldDB" id="S6A5Z8"/>
<dbReference type="Pfam" id="PF05942">
    <property type="entry name" value="PaREP1"/>
    <property type="match status" value="1"/>
</dbReference>
<dbReference type="PANTHER" id="PTHR34237:SF4">
    <property type="entry name" value="PAREP1 FAMILY PROTEIN"/>
    <property type="match status" value="1"/>
</dbReference>
<accession>S6A5Z8</accession>
<sequence length="136" mass="15621">MGVLSLPGAEHHLALALRYLEEGKTLIEKDPVQASEKLYKAAEEAVKMLAISFNMEDILKTVDERGRWTVTELEKAVSRISKKLGDWFSATWDRANYLHVWGFHEAKLDSEAVKERMPDIERMISETRKIIYGNND</sequence>
<dbReference type="Proteomes" id="UP000015543">
    <property type="component" value="Chromosome"/>
</dbReference>
<dbReference type="HOGENOM" id="CLU_115256_0_0_2"/>
<dbReference type="InterPro" id="IPR010268">
    <property type="entry name" value="PaREP1"/>
</dbReference>
<keyword evidence="2" id="KW-1185">Reference proteome</keyword>
<name>S6A5Z8_9CREN</name>
<evidence type="ECO:0000313" key="2">
    <source>
        <dbReference type="Proteomes" id="UP000015543"/>
    </source>
</evidence>
<dbReference type="PATRIC" id="fig|1365176.7.peg.1594"/>
<dbReference type="KEGG" id="thb:N186_08070"/>
<dbReference type="Gene3D" id="1.20.120.330">
    <property type="entry name" value="Nucleotidyltransferases domain 2"/>
    <property type="match status" value="1"/>
</dbReference>
<reference evidence="1 2" key="1">
    <citation type="journal article" date="2013" name="Genome Announc.">
        <title>Complete Genomic Sequence of 'Thermofilum adornatus' Strain 1910bT, a Hyperthermophilic Anaerobic Organotrophic Crenarchaeon.</title>
        <authorList>
            <person name="Dominova I.N."/>
            <person name="Kublanov I.V."/>
            <person name="Podosokorskaya O.A."/>
            <person name="Derbikova K.S."/>
            <person name="Patrushev M.V."/>
            <person name="Toshchakov S.V."/>
        </authorList>
    </citation>
    <scope>NUCLEOTIDE SEQUENCE [LARGE SCALE GENOMIC DNA]</scope>
    <source>
        <strain evidence="2">1910b</strain>
    </source>
</reference>
<organism evidence="1 2">
    <name type="scientific">Thermofilum adornatum</name>
    <dbReference type="NCBI Taxonomy" id="1365176"/>
    <lineage>
        <taxon>Archaea</taxon>
        <taxon>Thermoproteota</taxon>
        <taxon>Thermoprotei</taxon>
        <taxon>Thermofilales</taxon>
        <taxon>Thermofilaceae</taxon>
        <taxon>Thermofilum</taxon>
    </lineage>
</organism>
<gene>
    <name evidence="1" type="ORF">N186_08070</name>
</gene>
<dbReference type="PANTHER" id="PTHR34237">
    <property type="entry name" value="PAREP8-RELATED"/>
    <property type="match status" value="1"/>
</dbReference>
<evidence type="ECO:0000313" key="1">
    <source>
        <dbReference type="EMBL" id="AGT35952.1"/>
    </source>
</evidence>
<dbReference type="eggNOG" id="arCOG03721">
    <property type="taxonomic scope" value="Archaea"/>
</dbReference>
<evidence type="ECO:0008006" key="3">
    <source>
        <dbReference type="Google" id="ProtNLM"/>
    </source>
</evidence>
<dbReference type="GeneID" id="16574258"/>
<dbReference type="EMBL" id="CP006646">
    <property type="protein sequence ID" value="AGT35952.1"/>
    <property type="molecule type" value="Genomic_DNA"/>
</dbReference>
<protein>
    <recommendedName>
        <fullName evidence="3">HEPN domain-containing protein</fullName>
    </recommendedName>
</protein>
<dbReference type="RefSeq" id="WP_020963259.1">
    <property type="nucleotide sequence ID" value="NC_022093.1"/>
</dbReference>